<dbReference type="RefSeq" id="WP_136496166.1">
    <property type="nucleotide sequence ID" value="NZ_CP046052.1"/>
</dbReference>
<feature type="transmembrane region" description="Helical" evidence="8">
    <location>
        <begin position="254"/>
        <end position="274"/>
    </location>
</feature>
<feature type="transmembrane region" description="Helical" evidence="8">
    <location>
        <begin position="148"/>
        <end position="168"/>
    </location>
</feature>
<feature type="transmembrane region" description="Helical" evidence="8">
    <location>
        <begin position="78"/>
        <end position="98"/>
    </location>
</feature>
<evidence type="ECO:0000256" key="7">
    <source>
        <dbReference type="ARBA" id="ARBA00023136"/>
    </source>
</evidence>
<protein>
    <submittedName>
        <fullName evidence="10">MFS transporter</fullName>
    </submittedName>
</protein>
<dbReference type="GO" id="GO:0030395">
    <property type="term" value="F:lactose binding"/>
    <property type="evidence" value="ECO:0007669"/>
    <property type="project" value="TreeGrafter"/>
</dbReference>
<dbReference type="EMBL" id="CP046052">
    <property type="protein sequence ID" value="QGM45896.1"/>
    <property type="molecule type" value="Genomic_DNA"/>
</dbReference>
<keyword evidence="3" id="KW-1003">Cell membrane</keyword>
<dbReference type="NCBIfam" id="NF037955">
    <property type="entry name" value="mfs"/>
    <property type="match status" value="1"/>
</dbReference>
<accession>A0A6B8KCE6</accession>
<keyword evidence="7 8" id="KW-0472">Membrane</keyword>
<feature type="transmembrane region" description="Helical" evidence="8">
    <location>
        <begin position="344"/>
        <end position="364"/>
    </location>
</feature>
<feature type="transmembrane region" description="Helical" evidence="8">
    <location>
        <begin position="174"/>
        <end position="195"/>
    </location>
</feature>
<feature type="transmembrane region" description="Helical" evidence="8">
    <location>
        <begin position="215"/>
        <end position="234"/>
    </location>
</feature>
<evidence type="ECO:0000256" key="1">
    <source>
        <dbReference type="ARBA" id="ARBA00004429"/>
    </source>
</evidence>
<keyword evidence="4" id="KW-0997">Cell inner membrane</keyword>
<evidence type="ECO:0000313" key="10">
    <source>
        <dbReference type="EMBL" id="QGM45896.1"/>
    </source>
</evidence>
<evidence type="ECO:0000256" key="4">
    <source>
        <dbReference type="ARBA" id="ARBA00022519"/>
    </source>
</evidence>
<name>A0A6B8KCE6_9HYPH</name>
<dbReference type="InterPro" id="IPR036259">
    <property type="entry name" value="MFS_trans_sf"/>
</dbReference>
<keyword evidence="5 8" id="KW-0812">Transmembrane</keyword>
<evidence type="ECO:0000259" key="9">
    <source>
        <dbReference type="Pfam" id="PF12832"/>
    </source>
</evidence>
<keyword evidence="6 8" id="KW-1133">Transmembrane helix</keyword>
<dbReference type="InterPro" id="IPR026032">
    <property type="entry name" value="HcaT-like"/>
</dbReference>
<evidence type="ECO:0000256" key="2">
    <source>
        <dbReference type="ARBA" id="ARBA00022448"/>
    </source>
</evidence>
<reference evidence="10 11" key="1">
    <citation type="submission" date="2019-11" db="EMBL/GenBank/DDBJ databases">
        <title>The genome sequence of Methylocystis heyeri.</title>
        <authorList>
            <person name="Oshkin I.Y."/>
            <person name="Miroshnikov K."/>
            <person name="Dedysh S.N."/>
        </authorList>
    </citation>
    <scope>NUCLEOTIDE SEQUENCE [LARGE SCALE GENOMIC DNA]</scope>
    <source>
        <strain evidence="10 11">H2</strain>
    </source>
</reference>
<comment type="subcellular location">
    <subcellularLocation>
        <location evidence="1">Cell inner membrane</location>
        <topology evidence="1">Multi-pass membrane protein</topology>
    </subcellularLocation>
</comment>
<sequence length="402" mass="41547">MNSPDQDAQDRSEELRLSLLMAAVYAVVGVQLPFFPLWLHSRGLGPAEIGAVMGAPPAFRTISTLVASRRADRTGRHAPMLIAFLAAEGLAYALLALLDGFLPILAGALLLALAQGPLYALGDGIILGAAHRRSSAGRAQLHYSFVRGWGSVSILVCMLASGPLASAIPNAALAWLLAAIAFASAATAFLALRGLGGGRKRERPETPPEKLARPLLVVTIIVATAMIQSSHAMVNSFGSLHWKACGHSEAFVSLAWSTALVTEAGFFLMAGRWFGGESRALSFLLAGGVAALLRWLAMASDPSAFGVIAAQALHGISCAAVQLGPAYLLASLCGAGRFAQAQGWLGAANAAATSLVTFSSGLLYERFGELGYLGMAALATAGFMLAAAAGLALRVRPREAAA</sequence>
<feature type="transmembrane region" description="Helical" evidence="8">
    <location>
        <begin position="370"/>
        <end position="393"/>
    </location>
</feature>
<feature type="transmembrane region" description="Helical" evidence="8">
    <location>
        <begin position="304"/>
        <end position="332"/>
    </location>
</feature>
<evidence type="ECO:0000256" key="5">
    <source>
        <dbReference type="ARBA" id="ARBA00022692"/>
    </source>
</evidence>
<feature type="transmembrane region" description="Helical" evidence="8">
    <location>
        <begin position="20"/>
        <end position="39"/>
    </location>
</feature>
<dbReference type="InterPro" id="IPR024989">
    <property type="entry name" value="MFS_assoc_dom"/>
</dbReference>
<dbReference type="PANTHER" id="PTHR23522">
    <property type="entry name" value="BLL5896 PROTEIN"/>
    <property type="match status" value="1"/>
</dbReference>
<keyword evidence="2" id="KW-0813">Transport</keyword>
<feature type="transmembrane region" description="Helical" evidence="8">
    <location>
        <begin position="281"/>
        <end position="298"/>
    </location>
</feature>
<dbReference type="GO" id="GO:0015528">
    <property type="term" value="F:lactose:proton symporter activity"/>
    <property type="evidence" value="ECO:0007669"/>
    <property type="project" value="TreeGrafter"/>
</dbReference>
<evidence type="ECO:0000256" key="8">
    <source>
        <dbReference type="SAM" id="Phobius"/>
    </source>
</evidence>
<dbReference type="GO" id="GO:0005886">
    <property type="term" value="C:plasma membrane"/>
    <property type="evidence" value="ECO:0007669"/>
    <property type="project" value="UniProtKB-SubCell"/>
</dbReference>
<organism evidence="10 11">
    <name type="scientific">Methylocystis heyeri</name>
    <dbReference type="NCBI Taxonomy" id="391905"/>
    <lineage>
        <taxon>Bacteria</taxon>
        <taxon>Pseudomonadati</taxon>
        <taxon>Pseudomonadota</taxon>
        <taxon>Alphaproteobacteria</taxon>
        <taxon>Hyphomicrobiales</taxon>
        <taxon>Methylocystaceae</taxon>
        <taxon>Methylocystis</taxon>
    </lineage>
</organism>
<keyword evidence="11" id="KW-1185">Reference proteome</keyword>
<dbReference type="PIRSF" id="PIRSF004925">
    <property type="entry name" value="HcaT"/>
    <property type="match status" value="1"/>
</dbReference>
<dbReference type="Proteomes" id="UP000309061">
    <property type="component" value="Chromosome"/>
</dbReference>
<dbReference type="KEGG" id="mhey:H2LOC_009385"/>
<evidence type="ECO:0000313" key="11">
    <source>
        <dbReference type="Proteomes" id="UP000309061"/>
    </source>
</evidence>
<dbReference type="Pfam" id="PF12832">
    <property type="entry name" value="MFS_1_like"/>
    <property type="match status" value="1"/>
</dbReference>
<feature type="domain" description="Major facilitator superfamily associated" evidence="9">
    <location>
        <begin position="16"/>
        <end position="368"/>
    </location>
</feature>
<dbReference type="SUPFAM" id="SSF103473">
    <property type="entry name" value="MFS general substrate transporter"/>
    <property type="match status" value="1"/>
</dbReference>
<dbReference type="AlphaFoldDB" id="A0A6B8KCE6"/>
<dbReference type="PANTHER" id="PTHR23522:SF10">
    <property type="entry name" value="3-PHENYLPROPIONIC ACID TRANSPORTER-RELATED"/>
    <property type="match status" value="1"/>
</dbReference>
<feature type="transmembrane region" description="Helical" evidence="8">
    <location>
        <begin position="104"/>
        <end position="127"/>
    </location>
</feature>
<evidence type="ECO:0000256" key="3">
    <source>
        <dbReference type="ARBA" id="ARBA00022475"/>
    </source>
</evidence>
<dbReference type="OrthoDB" id="9150135at2"/>
<gene>
    <name evidence="10" type="ORF">H2LOC_009385</name>
</gene>
<dbReference type="Gene3D" id="1.20.1250.20">
    <property type="entry name" value="MFS general substrate transporter like domains"/>
    <property type="match status" value="2"/>
</dbReference>
<proteinExistence type="predicted"/>
<evidence type="ECO:0000256" key="6">
    <source>
        <dbReference type="ARBA" id="ARBA00022989"/>
    </source>
</evidence>